<dbReference type="GO" id="GO:0050661">
    <property type="term" value="F:NADP binding"/>
    <property type="evidence" value="ECO:0007669"/>
    <property type="project" value="InterPro"/>
</dbReference>
<dbReference type="InterPro" id="IPR036291">
    <property type="entry name" value="NAD(P)-bd_dom_sf"/>
</dbReference>
<proteinExistence type="predicted"/>
<sequence length="310" mass="31730">MKVPEPFGPESRIGFAGLGVMGGGMAHCLLRKGIRRLQVFARQPAAAQPFVAAGAQAVAPLSALGRDCELVFLSLPDAAAVEEVLFGADGLAAALQPGSVVVDTSTIAASSARTFGDRLRAQGVWLLDAPVSGGQQGAADGTLGCMVGGPAEVVDACREVMGAFCKTITHVGDPGAGQTVKACNQVAVAGALLGVADAVALAKAQGVDPAVMRDVLLGGTARSFSLEKHGPRIIGHSYTPGFRARLMRKDLRLALDTARATGAALPTAELAERLLDAMCEAGRADWDWCALALEVQRLGGMPIPATKEPA</sequence>
<organism evidence="6 7">
    <name type="scientific">Caenimonas sedimenti</name>
    <dbReference type="NCBI Taxonomy" id="2596921"/>
    <lineage>
        <taxon>Bacteria</taxon>
        <taxon>Pseudomonadati</taxon>
        <taxon>Pseudomonadota</taxon>
        <taxon>Betaproteobacteria</taxon>
        <taxon>Burkholderiales</taxon>
        <taxon>Comamonadaceae</taxon>
        <taxon>Caenimonas</taxon>
    </lineage>
</organism>
<feature type="active site" evidence="3">
    <location>
        <position position="181"/>
    </location>
</feature>
<evidence type="ECO:0000259" key="4">
    <source>
        <dbReference type="Pfam" id="PF03446"/>
    </source>
</evidence>
<dbReference type="Gene3D" id="1.10.1040.10">
    <property type="entry name" value="N-(1-d-carboxylethyl)-l-norvaline Dehydrogenase, domain 2"/>
    <property type="match status" value="1"/>
</dbReference>
<evidence type="ECO:0000313" key="6">
    <source>
        <dbReference type="EMBL" id="TWO69454.1"/>
    </source>
</evidence>
<dbReference type="SUPFAM" id="SSF48179">
    <property type="entry name" value="6-phosphogluconate dehydrogenase C-terminal domain-like"/>
    <property type="match status" value="1"/>
</dbReference>
<dbReference type="Pfam" id="PF14833">
    <property type="entry name" value="NAD_binding_11"/>
    <property type="match status" value="1"/>
</dbReference>
<accession>A0A562ZMR0</accession>
<dbReference type="PANTHER" id="PTHR43060:SF15">
    <property type="entry name" value="3-HYDROXYISOBUTYRATE DEHYDROGENASE-LIKE 1, MITOCHONDRIAL-RELATED"/>
    <property type="match status" value="1"/>
</dbReference>
<dbReference type="RefSeq" id="WP_145894712.1">
    <property type="nucleotide sequence ID" value="NZ_VOBQ01000015.1"/>
</dbReference>
<dbReference type="PIRSF" id="PIRSF000103">
    <property type="entry name" value="HIBADH"/>
    <property type="match status" value="1"/>
</dbReference>
<comment type="caution">
    <text evidence="6">The sequence shown here is derived from an EMBL/GenBank/DDBJ whole genome shotgun (WGS) entry which is preliminary data.</text>
</comment>
<gene>
    <name evidence="6" type="ORF">FN976_19400</name>
</gene>
<dbReference type="Pfam" id="PF03446">
    <property type="entry name" value="NAD_binding_2"/>
    <property type="match status" value="1"/>
</dbReference>
<evidence type="ECO:0000259" key="5">
    <source>
        <dbReference type="Pfam" id="PF14833"/>
    </source>
</evidence>
<dbReference type="InterPro" id="IPR006115">
    <property type="entry name" value="6PGDH_NADP-bd"/>
</dbReference>
<dbReference type="PANTHER" id="PTHR43060">
    <property type="entry name" value="3-HYDROXYISOBUTYRATE DEHYDROGENASE-LIKE 1, MITOCHONDRIAL-RELATED"/>
    <property type="match status" value="1"/>
</dbReference>
<dbReference type="Proteomes" id="UP000318199">
    <property type="component" value="Unassembled WGS sequence"/>
</dbReference>
<dbReference type="Gene3D" id="3.40.50.720">
    <property type="entry name" value="NAD(P)-binding Rossmann-like Domain"/>
    <property type="match status" value="1"/>
</dbReference>
<keyword evidence="7" id="KW-1185">Reference proteome</keyword>
<dbReference type="InterPro" id="IPR015815">
    <property type="entry name" value="HIBADH-related"/>
</dbReference>
<dbReference type="InterPro" id="IPR008927">
    <property type="entry name" value="6-PGluconate_DH-like_C_sf"/>
</dbReference>
<reference evidence="6 7" key="1">
    <citation type="submission" date="2019-07" db="EMBL/GenBank/DDBJ databases">
        <title>Caenimonas sedimenti sp. nov., isolated from activated sludge.</title>
        <authorList>
            <person name="Xu J."/>
        </authorList>
    </citation>
    <scope>NUCLEOTIDE SEQUENCE [LARGE SCALE GENOMIC DNA]</scope>
    <source>
        <strain evidence="6 7">HX-9-20</strain>
    </source>
</reference>
<dbReference type="InterPro" id="IPR029154">
    <property type="entry name" value="HIBADH-like_NADP-bd"/>
</dbReference>
<evidence type="ECO:0000256" key="3">
    <source>
        <dbReference type="PIRSR" id="PIRSR000103-1"/>
    </source>
</evidence>
<dbReference type="EMBL" id="VOBQ01000015">
    <property type="protein sequence ID" value="TWO69454.1"/>
    <property type="molecule type" value="Genomic_DNA"/>
</dbReference>
<keyword evidence="1" id="KW-0560">Oxidoreductase</keyword>
<evidence type="ECO:0000313" key="7">
    <source>
        <dbReference type="Proteomes" id="UP000318199"/>
    </source>
</evidence>
<dbReference type="GO" id="GO:0051287">
    <property type="term" value="F:NAD binding"/>
    <property type="evidence" value="ECO:0007669"/>
    <property type="project" value="InterPro"/>
</dbReference>
<keyword evidence="2" id="KW-0520">NAD</keyword>
<evidence type="ECO:0000256" key="2">
    <source>
        <dbReference type="ARBA" id="ARBA00023027"/>
    </source>
</evidence>
<dbReference type="OrthoDB" id="8891374at2"/>
<name>A0A562ZMR0_9BURK</name>
<dbReference type="InterPro" id="IPR013328">
    <property type="entry name" value="6PGD_dom2"/>
</dbReference>
<dbReference type="GO" id="GO:0016491">
    <property type="term" value="F:oxidoreductase activity"/>
    <property type="evidence" value="ECO:0007669"/>
    <property type="project" value="UniProtKB-KW"/>
</dbReference>
<protein>
    <submittedName>
        <fullName evidence="6">NAD(P)-dependent oxidoreductase</fullName>
    </submittedName>
</protein>
<evidence type="ECO:0000256" key="1">
    <source>
        <dbReference type="ARBA" id="ARBA00023002"/>
    </source>
</evidence>
<dbReference type="AlphaFoldDB" id="A0A562ZMR0"/>
<feature type="domain" description="3-hydroxyisobutyrate dehydrogenase-like NAD-binding" evidence="5">
    <location>
        <begin position="175"/>
        <end position="291"/>
    </location>
</feature>
<feature type="domain" description="6-phosphogluconate dehydrogenase NADP-binding" evidence="4">
    <location>
        <begin position="12"/>
        <end position="172"/>
    </location>
</feature>
<dbReference type="SUPFAM" id="SSF51735">
    <property type="entry name" value="NAD(P)-binding Rossmann-fold domains"/>
    <property type="match status" value="1"/>
</dbReference>